<dbReference type="Proteomes" id="UP000628736">
    <property type="component" value="Unassembled WGS sequence"/>
</dbReference>
<keyword evidence="3" id="KW-1185">Reference proteome</keyword>
<dbReference type="InterPro" id="IPR058087">
    <property type="entry name" value="XAC2610_dom"/>
</dbReference>
<feature type="region of interest" description="Disordered" evidence="1">
    <location>
        <begin position="60"/>
        <end position="85"/>
    </location>
</feature>
<protein>
    <submittedName>
        <fullName evidence="2">Uncharacterized protein</fullName>
    </submittedName>
</protein>
<dbReference type="RefSeq" id="WP_186853121.1">
    <property type="nucleotide sequence ID" value="NZ_JACOPO010000007.1"/>
</dbReference>
<dbReference type="EMBL" id="JACOPO010000007">
    <property type="protein sequence ID" value="MBC5723250.1"/>
    <property type="molecule type" value="Genomic_DNA"/>
</dbReference>
<proteinExistence type="predicted"/>
<evidence type="ECO:0000256" key="1">
    <source>
        <dbReference type="SAM" id="MobiDB-lite"/>
    </source>
</evidence>
<gene>
    <name evidence="2" type="ORF">H8S11_10565</name>
</gene>
<sequence>MNKIPSSPFATRLSGSATETELRIRSIFQWKKQRPPLWAMILTGLVILSCGGLVSCQAQEERPAPGGLSGDSGPAPVSRPADPSLPYDLETVSLDGLTLDDSGTEDDRVTVTSCRVDASDREGLTTVEVTLGGGQTAVWEHPFPCFPNIVPLHLTSPDVQSLVIEMADRTSNYGAARYFILEMEDGALAERGHIGLWDDPECDLLPDEAVLYGAKWAEREDSALQALRVPVLIDKWHDPCYITLTWEDGQFVSKADDFFTDRETLPLPDGGEVTIELEGRWENSDTARQTLYYSEIRVLEGTRLLQTITPPHALPQPRAFDSDTAAQVTPPAANAPALGFSAERQLHALDLRDVNFDGFTDLGLPWDTTHNDVHLWYLWDPAAGQFRYSFALQGDLTIDAERHLLIETRWEEGPHTYSFNARGQICWQGPYEM</sequence>
<reference evidence="2" key="1">
    <citation type="submission" date="2020-08" db="EMBL/GenBank/DDBJ databases">
        <title>Genome public.</title>
        <authorList>
            <person name="Liu C."/>
            <person name="Sun Q."/>
        </authorList>
    </citation>
    <scope>NUCLEOTIDE SEQUENCE</scope>
    <source>
        <strain evidence="2">NSJ-23</strain>
    </source>
</reference>
<comment type="caution">
    <text evidence="2">The sequence shown here is derived from an EMBL/GenBank/DDBJ whole genome shotgun (WGS) entry which is preliminary data.</text>
</comment>
<name>A0A8J6IYN8_9FIRM</name>
<evidence type="ECO:0000313" key="3">
    <source>
        <dbReference type="Proteomes" id="UP000628736"/>
    </source>
</evidence>
<organism evidence="2 3">
    <name type="scientific">Flintibacter hominis</name>
    <dbReference type="NCBI Taxonomy" id="2763048"/>
    <lineage>
        <taxon>Bacteria</taxon>
        <taxon>Bacillati</taxon>
        <taxon>Bacillota</taxon>
        <taxon>Clostridia</taxon>
        <taxon>Eubacteriales</taxon>
        <taxon>Flintibacter</taxon>
    </lineage>
</organism>
<dbReference type="NCBIfam" id="NF047539">
    <property type="entry name" value="XAC2610_fam"/>
    <property type="match status" value="1"/>
</dbReference>
<evidence type="ECO:0000313" key="2">
    <source>
        <dbReference type="EMBL" id="MBC5723250.1"/>
    </source>
</evidence>
<dbReference type="AlphaFoldDB" id="A0A8J6IYN8"/>
<accession>A0A8J6IYN8</accession>